<accession>A0A3N1GZ86</accession>
<dbReference type="InterPro" id="IPR005158">
    <property type="entry name" value="BTAD"/>
</dbReference>
<dbReference type="SUPFAM" id="SSF46894">
    <property type="entry name" value="C-terminal effector domain of the bipartite response regulators"/>
    <property type="match status" value="1"/>
</dbReference>
<evidence type="ECO:0000256" key="1">
    <source>
        <dbReference type="ARBA" id="ARBA00005820"/>
    </source>
</evidence>
<name>A0A3N1GZ86_9PSEU</name>
<sequence>MAGVAVLLRLLGEVAAEVGGRRVDLGTPRQRCVLAALAVDAGRVVSVDLLIERVWGADGAPRARSTLHNYISRLRRALAGAGGLAIVRRSGGYALVTDMTGPLTDLHRFRELCAAVDAEVDDEPAVRMLTDALGLWRGEPLTGVDGEWVRAERDRLEQERLTAEHELVDARLCAGDGGELLAELSARATRHPLNERVAAQYLTALHRAGRTTDALEHYRHVRTQLVEELGTDPGAALQELHRQILAADPRLVAAPTSTAHTAAAPQPVVPRQLPAALSSFVGREDALRQLDNHLDATGTTGPVAIASIIGTGGMGKTSLALHWAHQHTDRFPDGHLWVDLRGFSPDHPRQATDVLADFLAALGVDRGLLPQDVDARAALYRTHTTGKRMLILLDNAATADQVVPLLPGGDACTVLITSRNRLPTLITRHSARPVRVDVLTDAEARTLLATALTDAQTPVTSQQAVTELITLCGGLPLALGLITARIRTHPHLLDDIVADLREFGLDALSSGDPDSCLAVVLSWSLRHLAERHRAAFALLAIAPGSDSGLPAAINLTGLSARETHSVLRALTDASLITQAPGGRYAMHDLVRAYAATTAHRDLTEQARQAALGRVLDFYTHTAHHADLMLDVHRGPLGLAAPSPGTHIHSPADATEALAWFDSERATLLAAQHVAALRHSHHTVWWLAMSLDTFHHRRGHRHDRLAAWRAAAQAAEHLPDQVTRLVAHRHLGRACAAVGLHEEAIGHLHHVLGLAEDHEALYEQAHALLTLARVWGRHDDHKALDHAKQALHLSRGLDRPLCEAHGHNAVGWYTARLGDHDTARGHFHAALTLHRRHHNPTGEANTLDGLPSWSDCCETPRVSGVPDQERDRRSLCSCPPHPTSRLGVPPAGHRPIRPRVRPGGRSPPSTSSPWSPSTRTPRTGRRARSCVARACTPRTSSSGPGPVTRAGWEADRPSRRNRGGSRPSRSSWRDCAGRTRN</sequence>
<keyword evidence="3 5" id="KW-0238">DNA-binding</keyword>
<dbReference type="Gene3D" id="3.40.50.300">
    <property type="entry name" value="P-loop containing nucleotide triphosphate hydrolases"/>
    <property type="match status" value="1"/>
</dbReference>
<feature type="DNA-binding region" description="OmpR/PhoB-type" evidence="5">
    <location>
        <begin position="1"/>
        <end position="97"/>
    </location>
</feature>
<evidence type="ECO:0000259" key="7">
    <source>
        <dbReference type="PROSITE" id="PS51755"/>
    </source>
</evidence>
<comment type="similarity">
    <text evidence="1">Belongs to the AfsR/DnrI/RedD regulatory family.</text>
</comment>
<dbReference type="PANTHER" id="PTHR35807:SF1">
    <property type="entry name" value="TRANSCRIPTIONAL REGULATOR REDD"/>
    <property type="match status" value="1"/>
</dbReference>
<dbReference type="GO" id="GO:0003677">
    <property type="term" value="F:DNA binding"/>
    <property type="evidence" value="ECO:0007669"/>
    <property type="project" value="UniProtKB-UniRule"/>
</dbReference>
<dbReference type="InterPro" id="IPR016032">
    <property type="entry name" value="Sig_transdc_resp-reg_C-effctor"/>
</dbReference>
<dbReference type="InterPro" id="IPR011990">
    <property type="entry name" value="TPR-like_helical_dom_sf"/>
</dbReference>
<dbReference type="InterPro" id="IPR036388">
    <property type="entry name" value="WH-like_DNA-bd_sf"/>
</dbReference>
<dbReference type="CDD" id="cd00383">
    <property type="entry name" value="trans_reg_C"/>
    <property type="match status" value="1"/>
</dbReference>
<feature type="compositionally biased region" description="Low complexity" evidence="6">
    <location>
        <begin position="902"/>
        <end position="920"/>
    </location>
</feature>
<dbReference type="EMBL" id="RJKM01000001">
    <property type="protein sequence ID" value="ROP35558.1"/>
    <property type="molecule type" value="Genomic_DNA"/>
</dbReference>
<evidence type="ECO:0000313" key="8">
    <source>
        <dbReference type="EMBL" id="ROP35558.1"/>
    </source>
</evidence>
<dbReference type="PANTHER" id="PTHR35807">
    <property type="entry name" value="TRANSCRIPTIONAL REGULATOR REDD-RELATED"/>
    <property type="match status" value="1"/>
</dbReference>
<dbReference type="InterPro" id="IPR027417">
    <property type="entry name" value="P-loop_NTPase"/>
</dbReference>
<dbReference type="PROSITE" id="PS51755">
    <property type="entry name" value="OMPR_PHOB"/>
    <property type="match status" value="1"/>
</dbReference>
<proteinExistence type="inferred from homology"/>
<dbReference type="Pfam" id="PF00486">
    <property type="entry name" value="Trans_reg_C"/>
    <property type="match status" value="1"/>
</dbReference>
<gene>
    <name evidence="8" type="ORF">EDD40_0791</name>
</gene>
<dbReference type="Proteomes" id="UP000268727">
    <property type="component" value="Unassembled WGS sequence"/>
</dbReference>
<dbReference type="InterPro" id="IPR041664">
    <property type="entry name" value="AAA_16"/>
</dbReference>
<dbReference type="GO" id="GO:0006355">
    <property type="term" value="P:regulation of DNA-templated transcription"/>
    <property type="evidence" value="ECO:0007669"/>
    <property type="project" value="InterPro"/>
</dbReference>
<dbReference type="Gene3D" id="1.10.10.10">
    <property type="entry name" value="Winged helix-like DNA-binding domain superfamily/Winged helix DNA-binding domain"/>
    <property type="match status" value="1"/>
</dbReference>
<dbReference type="PRINTS" id="PR00364">
    <property type="entry name" value="DISEASERSIST"/>
</dbReference>
<dbReference type="Gene3D" id="1.25.40.10">
    <property type="entry name" value="Tetratricopeptide repeat domain"/>
    <property type="match status" value="2"/>
</dbReference>
<evidence type="ECO:0000256" key="4">
    <source>
        <dbReference type="ARBA" id="ARBA00023163"/>
    </source>
</evidence>
<dbReference type="SUPFAM" id="SSF48452">
    <property type="entry name" value="TPR-like"/>
    <property type="match status" value="2"/>
</dbReference>
<protein>
    <submittedName>
        <fullName evidence="8">DNA-binding SARP family transcriptional activator</fullName>
    </submittedName>
</protein>
<dbReference type="AlphaFoldDB" id="A0A3N1GZ86"/>
<evidence type="ECO:0000313" key="9">
    <source>
        <dbReference type="Proteomes" id="UP000268727"/>
    </source>
</evidence>
<dbReference type="SUPFAM" id="SSF52540">
    <property type="entry name" value="P-loop containing nucleoside triphosphate hydrolases"/>
    <property type="match status" value="1"/>
</dbReference>
<keyword evidence="4" id="KW-0804">Transcription</keyword>
<reference evidence="8 9" key="1">
    <citation type="submission" date="2018-11" db="EMBL/GenBank/DDBJ databases">
        <title>Sequencing the genomes of 1000 actinobacteria strains.</title>
        <authorList>
            <person name="Klenk H.-P."/>
        </authorList>
    </citation>
    <scope>NUCLEOTIDE SEQUENCE [LARGE SCALE GENOMIC DNA]</scope>
    <source>
        <strain evidence="8 9">DSM 44231</strain>
    </source>
</reference>
<keyword evidence="2" id="KW-0805">Transcription regulation</keyword>
<feature type="compositionally biased region" description="Basic and acidic residues" evidence="6">
    <location>
        <begin position="970"/>
        <end position="980"/>
    </location>
</feature>
<dbReference type="Pfam" id="PF13191">
    <property type="entry name" value="AAA_16"/>
    <property type="match status" value="1"/>
</dbReference>
<organism evidence="8 9">
    <name type="scientific">Saccharothrix texasensis</name>
    <dbReference type="NCBI Taxonomy" id="103734"/>
    <lineage>
        <taxon>Bacteria</taxon>
        <taxon>Bacillati</taxon>
        <taxon>Actinomycetota</taxon>
        <taxon>Actinomycetes</taxon>
        <taxon>Pseudonocardiales</taxon>
        <taxon>Pseudonocardiaceae</taxon>
        <taxon>Saccharothrix</taxon>
    </lineage>
</organism>
<keyword evidence="9" id="KW-1185">Reference proteome</keyword>
<dbReference type="SMART" id="SM01043">
    <property type="entry name" value="BTAD"/>
    <property type="match status" value="1"/>
</dbReference>
<evidence type="ECO:0000256" key="2">
    <source>
        <dbReference type="ARBA" id="ARBA00023015"/>
    </source>
</evidence>
<dbReference type="GO" id="GO:0043531">
    <property type="term" value="F:ADP binding"/>
    <property type="evidence" value="ECO:0007669"/>
    <property type="project" value="InterPro"/>
</dbReference>
<dbReference type="CDD" id="cd15831">
    <property type="entry name" value="BTAD"/>
    <property type="match status" value="1"/>
</dbReference>
<evidence type="ECO:0000256" key="3">
    <source>
        <dbReference type="ARBA" id="ARBA00023125"/>
    </source>
</evidence>
<dbReference type="InterPro" id="IPR001867">
    <property type="entry name" value="OmpR/PhoB-type_DNA-bd"/>
</dbReference>
<dbReference type="InterPro" id="IPR051677">
    <property type="entry name" value="AfsR-DnrI-RedD_regulator"/>
</dbReference>
<evidence type="ECO:0000256" key="5">
    <source>
        <dbReference type="PROSITE-ProRule" id="PRU01091"/>
    </source>
</evidence>
<dbReference type="GO" id="GO:0000160">
    <property type="term" value="P:phosphorelay signal transduction system"/>
    <property type="evidence" value="ECO:0007669"/>
    <property type="project" value="InterPro"/>
</dbReference>
<feature type="region of interest" description="Disordered" evidence="6">
    <location>
        <begin position="859"/>
        <end position="980"/>
    </location>
</feature>
<dbReference type="Pfam" id="PF03704">
    <property type="entry name" value="BTAD"/>
    <property type="match status" value="1"/>
</dbReference>
<feature type="domain" description="OmpR/PhoB-type" evidence="7">
    <location>
        <begin position="1"/>
        <end position="97"/>
    </location>
</feature>
<evidence type="ECO:0000256" key="6">
    <source>
        <dbReference type="SAM" id="MobiDB-lite"/>
    </source>
</evidence>
<dbReference type="SMART" id="SM00862">
    <property type="entry name" value="Trans_reg_C"/>
    <property type="match status" value="1"/>
</dbReference>
<comment type="caution">
    <text evidence="8">The sequence shown here is derived from an EMBL/GenBank/DDBJ whole genome shotgun (WGS) entry which is preliminary data.</text>
</comment>